<proteinExistence type="predicted"/>
<dbReference type="GO" id="GO:0003700">
    <property type="term" value="F:DNA-binding transcription factor activity"/>
    <property type="evidence" value="ECO:0007669"/>
    <property type="project" value="TreeGrafter"/>
</dbReference>
<keyword evidence="1" id="KW-0805">Transcription regulation</keyword>
<dbReference type="Proteomes" id="UP000600865">
    <property type="component" value="Unassembled WGS sequence"/>
</dbReference>
<comment type="caution">
    <text evidence="6">The sequence shown here is derived from an EMBL/GenBank/DDBJ whole genome shotgun (WGS) entry which is preliminary data.</text>
</comment>
<evidence type="ECO:0000256" key="3">
    <source>
        <dbReference type="ARBA" id="ARBA00023163"/>
    </source>
</evidence>
<dbReference type="AlphaFoldDB" id="A0A918KQT4"/>
<protein>
    <submittedName>
        <fullName evidence="6">Crp/Fnr family transcriptional regulator</fullName>
    </submittedName>
</protein>
<feature type="domain" description="HTH crp-type" evidence="5">
    <location>
        <begin position="144"/>
        <end position="218"/>
    </location>
</feature>
<dbReference type="RefSeq" id="WP_189585148.1">
    <property type="nucleotide sequence ID" value="NZ_BMYV01000002.1"/>
</dbReference>
<evidence type="ECO:0000256" key="1">
    <source>
        <dbReference type="ARBA" id="ARBA00023015"/>
    </source>
</evidence>
<dbReference type="PROSITE" id="PS50042">
    <property type="entry name" value="CNMP_BINDING_3"/>
    <property type="match status" value="1"/>
</dbReference>
<dbReference type="SMART" id="SM00419">
    <property type="entry name" value="HTH_CRP"/>
    <property type="match status" value="1"/>
</dbReference>
<dbReference type="SMART" id="SM00100">
    <property type="entry name" value="cNMP"/>
    <property type="match status" value="1"/>
</dbReference>
<dbReference type="SUPFAM" id="SSF46785">
    <property type="entry name" value="Winged helix' DNA-binding domain"/>
    <property type="match status" value="1"/>
</dbReference>
<evidence type="ECO:0000259" key="5">
    <source>
        <dbReference type="PROSITE" id="PS51063"/>
    </source>
</evidence>
<dbReference type="SUPFAM" id="SSF51206">
    <property type="entry name" value="cAMP-binding domain-like"/>
    <property type="match status" value="1"/>
</dbReference>
<accession>A0A918KQT4</accession>
<dbReference type="PANTHER" id="PTHR24567:SF68">
    <property type="entry name" value="DNA-BINDING TRANSCRIPTIONAL DUAL REGULATOR CRP"/>
    <property type="match status" value="1"/>
</dbReference>
<feature type="domain" description="Cyclic nucleotide-binding" evidence="4">
    <location>
        <begin position="10"/>
        <end position="113"/>
    </location>
</feature>
<evidence type="ECO:0000313" key="7">
    <source>
        <dbReference type="Proteomes" id="UP000600865"/>
    </source>
</evidence>
<dbReference type="InterPro" id="IPR050397">
    <property type="entry name" value="Env_Response_Regulators"/>
</dbReference>
<dbReference type="Gene3D" id="1.10.10.10">
    <property type="entry name" value="Winged helix-like DNA-binding domain superfamily/Winged helix DNA-binding domain"/>
    <property type="match status" value="1"/>
</dbReference>
<evidence type="ECO:0000256" key="2">
    <source>
        <dbReference type="ARBA" id="ARBA00023125"/>
    </source>
</evidence>
<dbReference type="InterPro" id="IPR000595">
    <property type="entry name" value="cNMP-bd_dom"/>
</dbReference>
<dbReference type="PANTHER" id="PTHR24567">
    <property type="entry name" value="CRP FAMILY TRANSCRIPTIONAL REGULATORY PROTEIN"/>
    <property type="match status" value="1"/>
</dbReference>
<keyword evidence="3" id="KW-0804">Transcription</keyword>
<dbReference type="InterPro" id="IPR012318">
    <property type="entry name" value="HTH_CRP"/>
</dbReference>
<dbReference type="GO" id="GO:0005829">
    <property type="term" value="C:cytosol"/>
    <property type="evidence" value="ECO:0007669"/>
    <property type="project" value="TreeGrafter"/>
</dbReference>
<name>A0A918KQT4_9PROT</name>
<keyword evidence="2" id="KW-0238">DNA-binding</keyword>
<keyword evidence="7" id="KW-1185">Reference proteome</keyword>
<dbReference type="EMBL" id="BMYV01000002">
    <property type="protein sequence ID" value="GGX70018.1"/>
    <property type="molecule type" value="Genomic_DNA"/>
</dbReference>
<dbReference type="InterPro" id="IPR014710">
    <property type="entry name" value="RmlC-like_jellyroll"/>
</dbReference>
<dbReference type="GO" id="GO:0003677">
    <property type="term" value="F:DNA binding"/>
    <property type="evidence" value="ECO:0007669"/>
    <property type="project" value="UniProtKB-KW"/>
</dbReference>
<dbReference type="CDD" id="cd00038">
    <property type="entry name" value="CAP_ED"/>
    <property type="match status" value="1"/>
</dbReference>
<evidence type="ECO:0000259" key="4">
    <source>
        <dbReference type="PROSITE" id="PS50042"/>
    </source>
</evidence>
<dbReference type="InterPro" id="IPR036388">
    <property type="entry name" value="WH-like_DNA-bd_sf"/>
</dbReference>
<dbReference type="PROSITE" id="PS51063">
    <property type="entry name" value="HTH_CRP_2"/>
    <property type="match status" value="1"/>
</dbReference>
<dbReference type="InterPro" id="IPR036390">
    <property type="entry name" value="WH_DNA-bd_sf"/>
</dbReference>
<evidence type="ECO:0000313" key="6">
    <source>
        <dbReference type="EMBL" id="GGX70018.1"/>
    </source>
</evidence>
<sequence>MDSLVKRIGYYSEVDSHAFESIKRLTHKIETRSPGQEIVVEGEHVDFVFVVVSGWAIRFRMMDDGRRQILNFMLPGDCFDLMAIGRARSDHSVSAASDVTLRRIRADDFMKTISNDPQLATSFWWAAIQEEAILREQIVRVGRRTARERVGHLILELNRRVAAVTGELSDHLALPVPQALFADALGLSIVHVSRTLSRLKADGLVRTTRAGIEIMNRKKLSELCDFDSRYLHLEKLKFKPYGRTTPD</sequence>
<dbReference type="InterPro" id="IPR018490">
    <property type="entry name" value="cNMP-bd_dom_sf"/>
</dbReference>
<dbReference type="Gene3D" id="2.60.120.10">
    <property type="entry name" value="Jelly Rolls"/>
    <property type="match status" value="1"/>
</dbReference>
<gene>
    <name evidence="6" type="ORF">GCM10011309_20060</name>
</gene>
<organism evidence="6 7">
    <name type="scientific">Litorimonas cladophorae</name>
    <dbReference type="NCBI Taxonomy" id="1220491"/>
    <lineage>
        <taxon>Bacteria</taxon>
        <taxon>Pseudomonadati</taxon>
        <taxon>Pseudomonadota</taxon>
        <taxon>Alphaproteobacteria</taxon>
        <taxon>Maricaulales</taxon>
        <taxon>Robiginitomaculaceae</taxon>
    </lineage>
</organism>
<dbReference type="Pfam" id="PF00027">
    <property type="entry name" value="cNMP_binding"/>
    <property type="match status" value="1"/>
</dbReference>
<reference evidence="6 7" key="1">
    <citation type="journal article" date="2014" name="Int. J. Syst. Evol. Microbiol.">
        <title>Complete genome sequence of Corynebacterium casei LMG S-19264T (=DSM 44701T), isolated from a smear-ripened cheese.</title>
        <authorList>
            <consortium name="US DOE Joint Genome Institute (JGI-PGF)"/>
            <person name="Walter F."/>
            <person name="Albersmeier A."/>
            <person name="Kalinowski J."/>
            <person name="Ruckert C."/>
        </authorList>
    </citation>
    <scope>NUCLEOTIDE SEQUENCE [LARGE SCALE GENOMIC DNA]</scope>
    <source>
        <strain evidence="6 7">KCTC 23968</strain>
    </source>
</reference>
<dbReference type="Pfam" id="PF13545">
    <property type="entry name" value="HTH_Crp_2"/>
    <property type="match status" value="1"/>
</dbReference>